<reference evidence="4 5" key="1">
    <citation type="journal article" date="2020" name="ISME J.">
        <title>Comparative genomics reveals insights into cyanobacterial evolution and habitat adaptation.</title>
        <authorList>
            <person name="Chen M.Y."/>
            <person name="Teng W.K."/>
            <person name="Zhao L."/>
            <person name="Hu C.X."/>
            <person name="Zhou Y.K."/>
            <person name="Han B.P."/>
            <person name="Song L.R."/>
            <person name="Shu W.S."/>
        </authorList>
    </citation>
    <scope>NUCLEOTIDE SEQUENCE [LARGE SCALE GENOMIC DNA]</scope>
    <source>
        <strain evidence="4 5">FACHB-248</strain>
    </source>
</reference>
<sequence>MPTRIWEVKSAEKQGNPTKTNVLLPDWKQITFSQMPPISKSGSINASEYTQAVGYDLSRSWQTGQTPDQYMKLGDVSQALQPELLSVGAIAQATGLNLNQVALSTFTLVAEQTLDQLVKAVPMTGQFNVRDVAPVAALLGTSSVGDVSDLQIAQVLAQNPQLGQLKLGEIDLSRYSVSSIPNLDSTPLQQFTGWQNTFIKDVPGLNTLPLAAMPNPIAELGSLVMRIDMVYGKAEAKRTNTVSGSDVQGFSVPCEGNDCAYVELDDLENQGRAARGSLEGKQWISGKYQEVEGGWGCLKGFNGGKEPTGRLPFGSSFKVVIWDTDETTDSITTALFFRFCSPCGCTPYFIGPVPFFTYRVNSPIFVGTLNERLVTAAYMPTQVQPEVMSSSASTPKPVQDAVSTANIPCSSAKTSGASLQGINLDALGRAIAGIESNDQSDGFGLYVCADKGQNCGRALGKYQDMSYNPYAVKVISSKPGGEAWLLKIRSGGEITKQELFQFYPPADQEAVFKASLRDKIASTSEQIDPKTGKPYLGDSLLETLPVSEAYRRYRLIERVAQKHFGGEYSKVDSGASDIYGRLSIYTYGFDALKRYKSEAGGTLTNTACTPTASASFSLPTSPTTQKSGASNSSSALKATNNYVKPSNGLITSNFGWQTHPVTGVRKMQNGINYTAPLGSSVKAADGGVVKSVVSNCSQGQSSCGGGYGNWIEIDHGNGRTTRYAHLQSGSVKVNPGDTVSQGQVIGGIGSTGLSTEPHLYFETRSYGSPVNPSQFGLMQAHQ</sequence>
<feature type="domain" description="M23ase beta-sheet core" evidence="3">
    <location>
        <begin position="667"/>
        <end position="772"/>
    </location>
</feature>
<accession>A0ABR8GM95</accession>
<dbReference type="InterPro" id="IPR016047">
    <property type="entry name" value="M23ase_b-sheet_dom"/>
</dbReference>
<keyword evidence="5" id="KW-1185">Reference proteome</keyword>
<dbReference type="PANTHER" id="PTHR21666">
    <property type="entry name" value="PEPTIDASE-RELATED"/>
    <property type="match status" value="1"/>
</dbReference>
<gene>
    <name evidence="4" type="ORF">H6G81_04880</name>
</gene>
<dbReference type="InterPro" id="IPR011055">
    <property type="entry name" value="Dup_hybrid_motif"/>
</dbReference>
<dbReference type="CDD" id="cd12797">
    <property type="entry name" value="M23_peptidase"/>
    <property type="match status" value="1"/>
</dbReference>
<dbReference type="InterPro" id="IPR050570">
    <property type="entry name" value="Cell_wall_metabolism_enzyme"/>
</dbReference>
<dbReference type="Pfam" id="PF01551">
    <property type="entry name" value="Peptidase_M23"/>
    <property type="match status" value="1"/>
</dbReference>
<evidence type="ECO:0000259" key="3">
    <source>
        <dbReference type="Pfam" id="PF01551"/>
    </source>
</evidence>
<evidence type="ECO:0000256" key="1">
    <source>
        <dbReference type="ARBA" id="ARBA00022729"/>
    </source>
</evidence>
<evidence type="ECO:0000256" key="2">
    <source>
        <dbReference type="SAM" id="MobiDB-lite"/>
    </source>
</evidence>
<dbReference type="SUPFAM" id="SSF51261">
    <property type="entry name" value="Duplicated hybrid motif"/>
    <property type="match status" value="1"/>
</dbReference>
<protein>
    <submittedName>
        <fullName evidence="4">M23 family metallopeptidase</fullName>
    </submittedName>
</protein>
<proteinExistence type="predicted"/>
<dbReference type="PANTHER" id="PTHR21666:SF289">
    <property type="entry name" value="L-ALA--D-GLU ENDOPEPTIDASE"/>
    <property type="match status" value="1"/>
</dbReference>
<organism evidence="4 5">
    <name type="scientific">Scytonema hofmannii FACHB-248</name>
    <dbReference type="NCBI Taxonomy" id="1842502"/>
    <lineage>
        <taxon>Bacteria</taxon>
        <taxon>Bacillati</taxon>
        <taxon>Cyanobacteriota</taxon>
        <taxon>Cyanophyceae</taxon>
        <taxon>Nostocales</taxon>
        <taxon>Scytonemataceae</taxon>
        <taxon>Scytonema</taxon>
    </lineage>
</organism>
<dbReference type="Proteomes" id="UP000660380">
    <property type="component" value="Unassembled WGS sequence"/>
</dbReference>
<evidence type="ECO:0000313" key="5">
    <source>
        <dbReference type="Proteomes" id="UP000660380"/>
    </source>
</evidence>
<comment type="caution">
    <text evidence="4">The sequence shown here is derived from an EMBL/GenBank/DDBJ whole genome shotgun (WGS) entry which is preliminary data.</text>
</comment>
<name>A0ABR8GM95_9CYAN</name>
<dbReference type="Gene3D" id="2.70.70.10">
    <property type="entry name" value="Glucose Permease (Domain IIA)"/>
    <property type="match status" value="1"/>
</dbReference>
<dbReference type="EMBL" id="JACJTA010000006">
    <property type="protein sequence ID" value="MBD2603883.1"/>
    <property type="molecule type" value="Genomic_DNA"/>
</dbReference>
<feature type="region of interest" description="Disordered" evidence="2">
    <location>
        <begin position="614"/>
        <end position="634"/>
    </location>
</feature>
<keyword evidence="1" id="KW-0732">Signal</keyword>
<evidence type="ECO:0000313" key="4">
    <source>
        <dbReference type="EMBL" id="MBD2603883.1"/>
    </source>
</evidence>